<keyword evidence="2" id="KW-1185">Reference proteome</keyword>
<reference evidence="1 2" key="1">
    <citation type="submission" date="2019-07" db="EMBL/GenBank/DDBJ databases">
        <title>De Novo Assembly of kiwifruit Actinidia rufa.</title>
        <authorList>
            <person name="Sugita-Konishi S."/>
            <person name="Sato K."/>
            <person name="Mori E."/>
            <person name="Abe Y."/>
            <person name="Kisaki G."/>
            <person name="Hamano K."/>
            <person name="Suezawa K."/>
            <person name="Otani M."/>
            <person name="Fukuda T."/>
            <person name="Manabe T."/>
            <person name="Gomi K."/>
            <person name="Tabuchi M."/>
            <person name="Akimitsu K."/>
            <person name="Kataoka I."/>
        </authorList>
    </citation>
    <scope>NUCLEOTIDE SEQUENCE [LARGE SCALE GENOMIC DNA]</scope>
    <source>
        <strain evidence="2">cv. Fuchu</strain>
    </source>
</reference>
<dbReference type="Proteomes" id="UP000585474">
    <property type="component" value="Unassembled WGS sequence"/>
</dbReference>
<name>A0A7J0E9J9_9ERIC</name>
<organism evidence="1 2">
    <name type="scientific">Actinidia rufa</name>
    <dbReference type="NCBI Taxonomy" id="165716"/>
    <lineage>
        <taxon>Eukaryota</taxon>
        <taxon>Viridiplantae</taxon>
        <taxon>Streptophyta</taxon>
        <taxon>Embryophyta</taxon>
        <taxon>Tracheophyta</taxon>
        <taxon>Spermatophyta</taxon>
        <taxon>Magnoliopsida</taxon>
        <taxon>eudicotyledons</taxon>
        <taxon>Gunneridae</taxon>
        <taxon>Pentapetalae</taxon>
        <taxon>asterids</taxon>
        <taxon>Ericales</taxon>
        <taxon>Actinidiaceae</taxon>
        <taxon>Actinidia</taxon>
    </lineage>
</organism>
<comment type="caution">
    <text evidence="1">The sequence shown here is derived from an EMBL/GenBank/DDBJ whole genome shotgun (WGS) entry which is preliminary data.</text>
</comment>
<sequence length="146" mass="15801">MTAGGTGYAERAASDDGLYWAVQGYWCTGLRGARTAGLRVIGVLVAAVTVVFEGWGAGCCWFAGLRGVVQDCWLVAVLTAVAAELRWSGRRGWAGLGWVVRWLRLRQERCTEAAAGGLHKGGGWWVRVWAAVKAVWWLGLDCSDTK</sequence>
<gene>
    <name evidence="1" type="ORF">Acr_02g0008290</name>
</gene>
<proteinExistence type="predicted"/>
<dbReference type="AlphaFoldDB" id="A0A7J0E9J9"/>
<protein>
    <submittedName>
        <fullName evidence="1">Uncharacterized protein</fullName>
    </submittedName>
</protein>
<dbReference type="EMBL" id="BJWL01000002">
    <property type="protein sequence ID" value="GFY82589.1"/>
    <property type="molecule type" value="Genomic_DNA"/>
</dbReference>
<accession>A0A7J0E9J9</accession>
<evidence type="ECO:0000313" key="1">
    <source>
        <dbReference type="EMBL" id="GFY82589.1"/>
    </source>
</evidence>
<evidence type="ECO:0000313" key="2">
    <source>
        <dbReference type="Proteomes" id="UP000585474"/>
    </source>
</evidence>